<comment type="caution">
    <text evidence="8">Lacks conserved residue(s) required for the propagation of feature annotation.</text>
</comment>
<comment type="caution">
    <text evidence="12">The sequence shown here is derived from an EMBL/GenBank/DDBJ whole genome shotgun (WGS) entry which is preliminary data.</text>
</comment>
<dbReference type="Gene3D" id="2.10.25.10">
    <property type="entry name" value="Laminin"/>
    <property type="match status" value="6"/>
</dbReference>
<feature type="compositionally biased region" description="Polar residues" evidence="9">
    <location>
        <begin position="1645"/>
        <end position="1683"/>
    </location>
</feature>
<feature type="region of interest" description="Disordered" evidence="9">
    <location>
        <begin position="1533"/>
        <end position="1579"/>
    </location>
</feature>
<feature type="region of interest" description="Disordered" evidence="9">
    <location>
        <begin position="960"/>
        <end position="985"/>
    </location>
</feature>
<evidence type="ECO:0000256" key="1">
    <source>
        <dbReference type="ARBA" id="ARBA00004613"/>
    </source>
</evidence>
<sequence>MPQCLGDRGPQHFRHTRKCWGVEKQGHPESFRENNRHFRHTGACQGEIAGEHMDLIRVRIKGAASLHSGRESGAERTELEKARRRPEERKALCGQDFKGDVPIINDQPLCCTYCSAALSPFSTQCQQKGDVVWRCDFCYKHNQSSGRICGSPNTDVHDVIYLSEEEDGDYVNLDDLLIVFCVDISGSMCVTTKSVQDAIQNSLSFLLKTYRHRRVALVTFNDKVTVYGDGMVTPLMLSEWGLMDYTFLKSQGENFTTPHCIAESVDNLRHKVQEMREYGPTALGPAALVSIALASRYSGSKVIICTDGLANIGLGYLNPKEEAPSETATYFYKSLAEEAVAKGVIVSVLTFEGTDCRLSELGQLADRTGGRVNIVNINNLSSEIQIILEDNVVATDVRATLFLPEGMYFRYEDHTDHKLLREIGNVTDDLEVTFEFGIKESSLEAIAKREKVPFQLLLSYKTRDLQRATRIITMEKNVILTSFLTEDNLNMEVLKVHFAQLSARLTMQGRVKEAQQQVLAQQELLRTIGRQNPINTEDDIYENWMRTMAVICNDLTKTTEPMPGAYYIITLCKWKYPDSMSPVSLAYVDECSRYGGMALCQQLCKNMMGSFRCQCYPGYQLSANGRSCVIVPLILEPTGCGEYGCDLSCSPSGCEQISRVCPVGFIATETSSHVTCTDIDECAGNHSPCQHRCQNSVGSYKCSCRPGFYLHANGYTCIDFNECQRKRDKRLCQQSCQNTIGSFTCFCRPGYRLSADRVNCEDVDECREDVSLCPGRCRNTRGSYRCSCPEGFTQVGNNCQDINECHLQPSRCMHHCENLIGSYRCACPVGYRLLPDGKRCEDVNECAQPNASHCTHSCINTIGSYLCGCHHGYRLHIDKKSCIVLPDSILEPSALLKSMPYLKINKLLTPDSQMKITGPPTSPPPSDPFSTLQSASTIHLKLQKTSSDFLNVQTKFRTPVASHGRPTTYKTQPTPTLENAGKGSKQTTLKSLILQDEFIDPPHTIRTKATDHHIHLTKEPVTQVVQKSFLASAPFHTAYIIHPTSSTMTSNSPNGNILATVSASADKQVTSSTLFIFEDVKSTLKAPSRSQDPPIHPSTLSKAQTKVISPVTSRNILQNSPSLTDVRTTLITPLTTQVLPPNLPIVLNIQDSIAAPSSTQNELSNTPTMFKASATSPLLNNVQVTLNAPLMSQGTLKNLPIVMDTQSTISNPSTSEDTPSNTLSLVEVQATLATPPASQRISLNPTTLYNVQATLKASHVSQGTYPNLPVVRHVESTNEVPTLSQDITSDPLTLDNGQSTFMTPTMSQDASPALPVIMHVLSTISADPMDKVMTSHSLSLHDVFTTPSTGQAMPPHSPISLSDMQTTPTSSFSLEEGLEISPTGQNSFRTLLHLRSTYTIPPALQAMLPNPFIDYEDSFIHPTVQSKLPSPLPLQAALKSPNTWHTSTGLPALIEKSRTFATVKSTLESPTSTQAESKTHLVLQKTSTNHQSSRTVSPSTQHTAFTPVTIIQPNSHPTVSLIMRTGVPTLIGSSATPSSATGADSTTLMSSPSVLSQRSPLSSNSDDTPSIVLTSSPGTSSVLTVSTLDYMGLFLAQKQSQILKPSSYIPTKTRSETSPTESSKPPPFNYKFPSVSPDFQRSDLKTTASMSSLNSSPVNKQSSTRSNVAITHSDTSFSRSLPSRPTLKPEPAPIVCLHNGVLHPEGNNWLESQCKNCTCLNDYALRNSCMLAQNYSVLMPYKNGCSYHGLIIENEETFSPEEDNCTLCLCLLNASMKAQYTRREQIFRNLGMTVRFAFARQSGGSKIRDLHQQSAGPPTCQENLGIGGKIGTPATVKNLTLFSVVLRCHPFQGCNRISIRVVWWVCSQPPLIKQSKINVIWSW</sequence>
<dbReference type="InterPro" id="IPR018097">
    <property type="entry name" value="EGF_Ca-bd_CS"/>
</dbReference>
<dbReference type="InterPro" id="IPR000152">
    <property type="entry name" value="EGF-type_Asp/Asn_hydroxyl_site"/>
</dbReference>
<dbReference type="SUPFAM" id="SSF57196">
    <property type="entry name" value="EGF/Laminin"/>
    <property type="match status" value="3"/>
</dbReference>
<feature type="domain" description="VWFA" evidence="11">
    <location>
        <begin position="177"/>
        <end position="397"/>
    </location>
</feature>
<dbReference type="InterPro" id="IPR026823">
    <property type="entry name" value="cEGF"/>
</dbReference>
<dbReference type="PROSITE" id="PS00010">
    <property type="entry name" value="ASX_HYDROXYL"/>
    <property type="match status" value="4"/>
</dbReference>
<dbReference type="PROSITE" id="PS50026">
    <property type="entry name" value="EGF_3"/>
    <property type="match status" value="4"/>
</dbReference>
<dbReference type="FunFam" id="2.10.25.10:FF:000038">
    <property type="entry name" value="Fibrillin 2"/>
    <property type="match status" value="1"/>
</dbReference>
<evidence type="ECO:0000256" key="8">
    <source>
        <dbReference type="PROSITE-ProRule" id="PRU00076"/>
    </source>
</evidence>
<dbReference type="InterPro" id="IPR036174">
    <property type="entry name" value="Znf_Sec23_Sec24_sf"/>
</dbReference>
<dbReference type="InterPro" id="IPR052080">
    <property type="entry name" value="vWF_C/EGF_Fibrillin"/>
</dbReference>
<dbReference type="Pfam" id="PF12662">
    <property type="entry name" value="cEGF"/>
    <property type="match status" value="4"/>
</dbReference>
<dbReference type="InterPro" id="IPR009030">
    <property type="entry name" value="Growth_fac_rcpt_cys_sf"/>
</dbReference>
<feature type="non-terminal residue" evidence="12">
    <location>
        <position position="1883"/>
    </location>
</feature>
<dbReference type="Pfam" id="PF07645">
    <property type="entry name" value="EGF_CA"/>
    <property type="match status" value="1"/>
</dbReference>
<evidence type="ECO:0000256" key="5">
    <source>
        <dbReference type="ARBA" id="ARBA00022737"/>
    </source>
</evidence>
<dbReference type="GO" id="GO:0030127">
    <property type="term" value="C:COPII vesicle coat"/>
    <property type="evidence" value="ECO:0007669"/>
    <property type="project" value="InterPro"/>
</dbReference>
<gene>
    <name evidence="12" type="primary">Hmcn1_0</name>
    <name evidence="12" type="ORF">GTO96_0000317</name>
</gene>
<keyword evidence="13" id="KW-1185">Reference proteome</keyword>
<organism evidence="12 13">
    <name type="scientific">Polypterus senegalus</name>
    <name type="common">Senegal bichir</name>
    <dbReference type="NCBI Taxonomy" id="55291"/>
    <lineage>
        <taxon>Eukaryota</taxon>
        <taxon>Metazoa</taxon>
        <taxon>Chordata</taxon>
        <taxon>Craniata</taxon>
        <taxon>Vertebrata</taxon>
        <taxon>Euteleostomi</taxon>
        <taxon>Actinopterygii</taxon>
        <taxon>Polypteriformes</taxon>
        <taxon>Polypteridae</taxon>
        <taxon>Polypterus</taxon>
    </lineage>
</organism>
<feature type="non-terminal residue" evidence="12">
    <location>
        <position position="1"/>
    </location>
</feature>
<dbReference type="PROSITE" id="PS01187">
    <property type="entry name" value="EGF_CA"/>
    <property type="match status" value="2"/>
</dbReference>
<dbReference type="InterPro" id="IPR006896">
    <property type="entry name" value="Sec23/24_trunk_dom"/>
</dbReference>
<dbReference type="GO" id="GO:0005576">
    <property type="term" value="C:extracellular region"/>
    <property type="evidence" value="ECO:0007669"/>
    <property type="project" value="UniProtKB-SubCell"/>
</dbReference>
<dbReference type="SUPFAM" id="SSF53300">
    <property type="entry name" value="vWA-like"/>
    <property type="match status" value="1"/>
</dbReference>
<feature type="compositionally biased region" description="Low complexity" evidence="9">
    <location>
        <begin position="1533"/>
        <end position="1547"/>
    </location>
</feature>
<dbReference type="SMART" id="SM00179">
    <property type="entry name" value="EGF_CA"/>
    <property type="match status" value="6"/>
</dbReference>
<accession>A0A8X7X742</accession>
<feature type="compositionally biased region" description="Polar residues" evidence="9">
    <location>
        <begin position="1548"/>
        <end position="1579"/>
    </location>
</feature>
<feature type="compositionally biased region" description="Polar residues" evidence="9">
    <location>
        <begin position="968"/>
        <end position="977"/>
    </location>
</feature>
<evidence type="ECO:0000256" key="4">
    <source>
        <dbReference type="ARBA" id="ARBA00022729"/>
    </source>
</evidence>
<keyword evidence="2" id="KW-0964">Secreted</keyword>
<evidence type="ECO:0000256" key="3">
    <source>
        <dbReference type="ARBA" id="ARBA00022536"/>
    </source>
</evidence>
<dbReference type="PANTHER" id="PTHR47333">
    <property type="entry name" value="VON WILLEBRAND FACTOR C AND EGF DOMAIN-CONTAINING PROTEIN"/>
    <property type="match status" value="1"/>
</dbReference>
<dbReference type="InterPro" id="IPR036465">
    <property type="entry name" value="vWFA_dom_sf"/>
</dbReference>
<evidence type="ECO:0000256" key="6">
    <source>
        <dbReference type="ARBA" id="ARBA00023157"/>
    </source>
</evidence>
<dbReference type="GO" id="GO:0008270">
    <property type="term" value="F:zinc ion binding"/>
    <property type="evidence" value="ECO:0007669"/>
    <property type="project" value="InterPro"/>
</dbReference>
<dbReference type="FunFam" id="2.10.25.10:FF:000119">
    <property type="entry name" value="vitamin K-dependent protein S"/>
    <property type="match status" value="1"/>
</dbReference>
<dbReference type="EMBL" id="JAATIS010004040">
    <property type="protein sequence ID" value="KAG2462174.1"/>
    <property type="molecule type" value="Genomic_DNA"/>
</dbReference>
<evidence type="ECO:0000256" key="2">
    <source>
        <dbReference type="ARBA" id="ARBA00022525"/>
    </source>
</evidence>
<feature type="domain" description="EGF-like" evidence="10">
    <location>
        <begin position="678"/>
        <end position="718"/>
    </location>
</feature>
<dbReference type="PANTHER" id="PTHR47333:SF4">
    <property type="entry name" value="EGF-LIKE DOMAIN-CONTAINING PROTEIN"/>
    <property type="match status" value="1"/>
</dbReference>
<dbReference type="SUPFAM" id="SSF82919">
    <property type="entry name" value="Zn-finger domain of Sec23/24"/>
    <property type="match status" value="1"/>
</dbReference>
<keyword evidence="5" id="KW-0677">Repeat</keyword>
<evidence type="ECO:0000259" key="11">
    <source>
        <dbReference type="PROSITE" id="PS50234"/>
    </source>
</evidence>
<feature type="domain" description="EGF-like" evidence="10">
    <location>
        <begin position="719"/>
        <end position="761"/>
    </location>
</feature>
<dbReference type="SMART" id="SM00181">
    <property type="entry name" value="EGF"/>
    <property type="match status" value="6"/>
</dbReference>
<dbReference type="Proteomes" id="UP000886611">
    <property type="component" value="Unassembled WGS sequence"/>
</dbReference>
<keyword evidence="3 8" id="KW-0245">EGF-like domain</keyword>
<dbReference type="CDD" id="cd00054">
    <property type="entry name" value="EGF_CA"/>
    <property type="match status" value="6"/>
</dbReference>
<dbReference type="Pfam" id="PF04811">
    <property type="entry name" value="Sec23_trunk"/>
    <property type="match status" value="1"/>
</dbReference>
<dbReference type="FunFam" id="2.10.25.10:FF:000240">
    <property type="entry name" value="Vitamin K-dependent protein S"/>
    <property type="match status" value="2"/>
</dbReference>
<dbReference type="InterPro" id="IPR002035">
    <property type="entry name" value="VWF_A"/>
</dbReference>
<keyword evidence="6" id="KW-1015">Disulfide bond</keyword>
<feature type="compositionally biased region" description="Low complexity" evidence="9">
    <location>
        <begin position="1610"/>
        <end position="1623"/>
    </location>
</feature>
<evidence type="ECO:0000313" key="13">
    <source>
        <dbReference type="Proteomes" id="UP000886611"/>
    </source>
</evidence>
<dbReference type="GO" id="GO:0005509">
    <property type="term" value="F:calcium ion binding"/>
    <property type="evidence" value="ECO:0007669"/>
    <property type="project" value="InterPro"/>
</dbReference>
<evidence type="ECO:0000313" key="12">
    <source>
        <dbReference type="EMBL" id="KAG2462174.1"/>
    </source>
</evidence>
<feature type="domain" description="EGF-like" evidence="10">
    <location>
        <begin position="762"/>
        <end position="800"/>
    </location>
</feature>
<name>A0A8X7X742_POLSE</name>
<feature type="region of interest" description="Disordered" evidence="9">
    <location>
        <begin position="1606"/>
        <end position="1687"/>
    </location>
</feature>
<dbReference type="Gene3D" id="3.40.50.410">
    <property type="entry name" value="von Willebrand factor, type A domain"/>
    <property type="match status" value="1"/>
</dbReference>
<dbReference type="InterPro" id="IPR000742">
    <property type="entry name" value="EGF"/>
</dbReference>
<evidence type="ECO:0000256" key="7">
    <source>
        <dbReference type="ARBA" id="ARBA00023180"/>
    </source>
</evidence>
<keyword evidence="7" id="KW-0325">Glycoprotein</keyword>
<dbReference type="InterPro" id="IPR049883">
    <property type="entry name" value="NOTCH1_EGF-like"/>
</dbReference>
<evidence type="ECO:0000256" key="9">
    <source>
        <dbReference type="SAM" id="MobiDB-lite"/>
    </source>
</evidence>
<dbReference type="InterPro" id="IPR001881">
    <property type="entry name" value="EGF-like_Ca-bd_dom"/>
</dbReference>
<protein>
    <submittedName>
        <fullName evidence="12">HMCN1 protein</fullName>
    </submittedName>
</protein>
<dbReference type="SUPFAM" id="SSF57184">
    <property type="entry name" value="Growth factor receptor domain"/>
    <property type="match status" value="1"/>
</dbReference>
<evidence type="ECO:0000259" key="10">
    <source>
        <dbReference type="PROSITE" id="PS50026"/>
    </source>
</evidence>
<dbReference type="GO" id="GO:0006886">
    <property type="term" value="P:intracellular protein transport"/>
    <property type="evidence" value="ECO:0007669"/>
    <property type="project" value="InterPro"/>
</dbReference>
<proteinExistence type="predicted"/>
<comment type="subcellular location">
    <subcellularLocation>
        <location evidence="1">Secreted</location>
    </subcellularLocation>
</comment>
<reference evidence="12 13" key="1">
    <citation type="journal article" date="2021" name="Cell">
        <title>Tracing the genetic footprints of vertebrate landing in non-teleost ray-finned fishes.</title>
        <authorList>
            <person name="Bi X."/>
            <person name="Wang K."/>
            <person name="Yang L."/>
            <person name="Pan H."/>
            <person name="Jiang H."/>
            <person name="Wei Q."/>
            <person name="Fang M."/>
            <person name="Yu H."/>
            <person name="Zhu C."/>
            <person name="Cai Y."/>
            <person name="He Y."/>
            <person name="Gan X."/>
            <person name="Zeng H."/>
            <person name="Yu D."/>
            <person name="Zhu Y."/>
            <person name="Jiang H."/>
            <person name="Qiu Q."/>
            <person name="Yang H."/>
            <person name="Zhang Y.E."/>
            <person name="Wang W."/>
            <person name="Zhu M."/>
            <person name="He S."/>
            <person name="Zhang G."/>
        </authorList>
    </citation>
    <scope>NUCLEOTIDE SEQUENCE [LARGE SCALE GENOMIC DNA]</scope>
    <source>
        <strain evidence="12">Bchr_013</strain>
    </source>
</reference>
<dbReference type="SMART" id="SM00327">
    <property type="entry name" value="VWA"/>
    <property type="match status" value="1"/>
</dbReference>
<dbReference type="PROSITE" id="PS50234">
    <property type="entry name" value="VWFA"/>
    <property type="match status" value="1"/>
</dbReference>
<keyword evidence="4" id="KW-0732">Signal</keyword>
<dbReference type="GO" id="GO:0006888">
    <property type="term" value="P:endoplasmic reticulum to Golgi vesicle-mediated transport"/>
    <property type="evidence" value="ECO:0007669"/>
    <property type="project" value="InterPro"/>
</dbReference>
<feature type="domain" description="EGF-like" evidence="10">
    <location>
        <begin position="801"/>
        <end position="841"/>
    </location>
</feature>
<dbReference type="PROSITE" id="PS01186">
    <property type="entry name" value="EGF_2"/>
    <property type="match status" value="6"/>
</dbReference>